<protein>
    <submittedName>
        <fullName evidence="3">Putative F420-dependent oxidoreductase</fullName>
    </submittedName>
</protein>
<dbReference type="InterPro" id="IPR019922">
    <property type="entry name" value="Lucif-like_OxRdatse_MSMEG_4141"/>
</dbReference>
<dbReference type="SUPFAM" id="SSF51679">
    <property type="entry name" value="Bacterial luciferase-like"/>
    <property type="match status" value="1"/>
</dbReference>
<evidence type="ECO:0000259" key="2">
    <source>
        <dbReference type="Pfam" id="PF00296"/>
    </source>
</evidence>
<dbReference type="Proteomes" id="UP000589626">
    <property type="component" value="Unassembled WGS sequence"/>
</dbReference>
<dbReference type="AlphaFoldDB" id="A0A7W4VVZ6"/>
<sequence length="294" mass="31646">MSLPTGPWGAWSSGLRLRERAAAVEAAAALEEAGCSALWMTGGLSDPFERVADLLGATSRVTVATGILSIWTMSPDEVATGVQSLPDADRHRFLLGLGVSHAQLVDRGAAGRYRRPLTQLRTYLDGLDATGPVTVGRHSRVLAALGPKMLELAATRAAGAHPYLTTVDHTADARRILGPDPFLAPTQMVVLDANPDTARTVARRHLAMYLGQPNYVNSWLRLGFTEDDAADGGSDRLVDALVMWGDPERVAARLREHLAAGADHVAVQMLDREAGWQEQPLPVADWQRLFAALH</sequence>
<dbReference type="Pfam" id="PF00296">
    <property type="entry name" value="Bac_luciferase"/>
    <property type="match status" value="1"/>
</dbReference>
<reference evidence="3 4" key="1">
    <citation type="submission" date="2020-08" db="EMBL/GenBank/DDBJ databases">
        <title>Sequencing the genomes of 1000 actinobacteria strains.</title>
        <authorList>
            <person name="Klenk H.-P."/>
        </authorList>
    </citation>
    <scope>NUCLEOTIDE SEQUENCE [LARGE SCALE GENOMIC DNA]</scope>
    <source>
        <strain evidence="3 4">DSM 105498</strain>
    </source>
</reference>
<keyword evidence="4" id="KW-1185">Reference proteome</keyword>
<dbReference type="InterPro" id="IPR011251">
    <property type="entry name" value="Luciferase-like_dom"/>
</dbReference>
<name>A0A7W4VVZ6_9ACTN</name>
<accession>A0A7W4VVZ6</accession>
<evidence type="ECO:0000313" key="3">
    <source>
        <dbReference type="EMBL" id="MBB3042675.1"/>
    </source>
</evidence>
<dbReference type="InterPro" id="IPR050564">
    <property type="entry name" value="F420-G6PD/mer"/>
</dbReference>
<dbReference type="EMBL" id="JACHWR010000002">
    <property type="protein sequence ID" value="MBB3042675.1"/>
    <property type="molecule type" value="Genomic_DNA"/>
</dbReference>
<comment type="caution">
    <text evidence="3">The sequence shown here is derived from an EMBL/GenBank/DDBJ whole genome shotgun (WGS) entry which is preliminary data.</text>
</comment>
<gene>
    <name evidence="3" type="ORF">FHU40_002493</name>
</gene>
<dbReference type="GO" id="GO:0016705">
    <property type="term" value="F:oxidoreductase activity, acting on paired donors, with incorporation or reduction of molecular oxygen"/>
    <property type="evidence" value="ECO:0007669"/>
    <property type="project" value="InterPro"/>
</dbReference>
<dbReference type="PANTHER" id="PTHR43244">
    <property type="match status" value="1"/>
</dbReference>
<evidence type="ECO:0000256" key="1">
    <source>
        <dbReference type="ARBA" id="ARBA00023002"/>
    </source>
</evidence>
<keyword evidence="1" id="KW-0560">Oxidoreductase</keyword>
<evidence type="ECO:0000313" key="4">
    <source>
        <dbReference type="Proteomes" id="UP000589626"/>
    </source>
</evidence>
<dbReference type="PANTHER" id="PTHR43244:SF1">
    <property type="entry name" value="5,10-METHYLENETETRAHYDROMETHANOPTERIN REDUCTASE"/>
    <property type="match status" value="1"/>
</dbReference>
<dbReference type="RefSeq" id="WP_221199820.1">
    <property type="nucleotide sequence ID" value="NZ_JACHWR010000002.1"/>
</dbReference>
<dbReference type="Gene3D" id="3.20.20.30">
    <property type="entry name" value="Luciferase-like domain"/>
    <property type="match status" value="1"/>
</dbReference>
<dbReference type="NCBIfam" id="TIGR03620">
    <property type="entry name" value="F420_MSMEG_4141"/>
    <property type="match status" value="1"/>
</dbReference>
<dbReference type="InterPro" id="IPR036661">
    <property type="entry name" value="Luciferase-like_sf"/>
</dbReference>
<feature type="domain" description="Luciferase-like" evidence="2">
    <location>
        <begin position="20"/>
        <end position="264"/>
    </location>
</feature>
<organism evidence="3 4">
    <name type="scientific">Nocardioides soli</name>
    <dbReference type="NCBI Taxonomy" id="1036020"/>
    <lineage>
        <taxon>Bacteria</taxon>
        <taxon>Bacillati</taxon>
        <taxon>Actinomycetota</taxon>
        <taxon>Actinomycetes</taxon>
        <taxon>Propionibacteriales</taxon>
        <taxon>Nocardioidaceae</taxon>
        <taxon>Nocardioides</taxon>
    </lineage>
</organism>
<proteinExistence type="predicted"/>